<evidence type="ECO:0000259" key="10">
    <source>
        <dbReference type="PROSITE" id="PS51465"/>
    </source>
</evidence>
<evidence type="ECO:0000256" key="1">
    <source>
        <dbReference type="ARBA" id="ARBA00004651"/>
    </source>
</evidence>
<accession>A0A177B8M2</accession>
<evidence type="ECO:0000256" key="4">
    <source>
        <dbReference type="ARBA" id="ARBA00022692"/>
    </source>
</evidence>
<keyword evidence="6 8" id="KW-0472">Membrane</keyword>
<evidence type="ECO:0000256" key="5">
    <source>
        <dbReference type="ARBA" id="ARBA00022989"/>
    </source>
</evidence>
<feature type="domain" description="Major facilitator superfamily (MFS) profile" evidence="9">
    <location>
        <begin position="38"/>
        <end position="606"/>
    </location>
</feature>
<proteinExistence type="inferred from homology"/>
<evidence type="ECO:0000256" key="2">
    <source>
        <dbReference type="ARBA" id="ARBA00009657"/>
    </source>
</evidence>
<feature type="transmembrane region" description="Helical" evidence="8">
    <location>
        <begin position="77"/>
        <end position="98"/>
    </location>
</feature>
<feature type="transmembrane region" description="Helical" evidence="8">
    <location>
        <begin position="533"/>
        <end position="558"/>
    </location>
</feature>
<feature type="transmembrane region" description="Helical" evidence="8">
    <location>
        <begin position="343"/>
        <end position="364"/>
    </location>
</feature>
<dbReference type="Proteomes" id="UP000078046">
    <property type="component" value="Unassembled WGS sequence"/>
</dbReference>
<feature type="transmembrane region" description="Helical" evidence="8">
    <location>
        <begin position="157"/>
        <end position="184"/>
    </location>
</feature>
<dbReference type="InterPro" id="IPR036259">
    <property type="entry name" value="MFS_trans_sf"/>
</dbReference>
<comment type="subcellular location">
    <subcellularLocation>
        <location evidence="1 8">Cell membrane</location>
        <topology evidence="1 8">Multi-pass membrane protein</topology>
    </subcellularLocation>
</comment>
<feature type="transmembrane region" description="Helical" evidence="8">
    <location>
        <begin position="496"/>
        <end position="513"/>
    </location>
</feature>
<dbReference type="GO" id="GO:0006811">
    <property type="term" value="P:monoatomic ion transport"/>
    <property type="evidence" value="ECO:0007669"/>
    <property type="project" value="UniProtKB-KW"/>
</dbReference>
<name>A0A177B8M2_9BILA</name>
<protein>
    <recommendedName>
        <fullName evidence="8">Solute carrier organic anion transporter family member</fullName>
    </recommendedName>
</protein>
<feature type="transmembrane region" description="Helical" evidence="8">
    <location>
        <begin position="196"/>
        <end position="219"/>
    </location>
</feature>
<sequence>MEPSTSNFIENENRTTPKFGYFNWRPEFLQRLNSPVCLLASLCMTSIVQGMIINGFISTSITTLEKTFGFNSKMSGFLAASYDVIIVIVLIPISFFGPKYHKNKIIACSMILLGVGSILFALPHFTSYEYLEHPSKEMCNIDKNFDETFQERKSSMFAYSIFIISQLINGLACSTIFTLTYVILDENVSKVKSSIYLGIFYGCAVAGPGIGFFLNSIFLNIDGNFYSEKKFNSNSFYGAWWVGFLLSGLLAFIVAIPIFGFGPYLPAYEKLKRNRLKSKGITHESVNYNKKNLWPSLINLFKNKTYMFIVLSDSLDAFLLDSFILFIPKILETQFDLSPSKASILTGGSLIGGGVLGTIVSGLCIRNLHVKEKIKFGVVCIVLSLPFVCMFLMKCDGIKVAGIDVPYKNTELEYRMKSTCNTQCSCSYSNYDPFCHILDDKLTVYTSYCWGGCDAIDYERTENTTKYYNYSCRCLPKDGNIIQYSDCEKKKTSCTYFLPFIVCLFLMTFFTFMSSTPMIQGIMRCVKFTERSLAVGLGWIFVRIIGTIPGPIVFGSLIDLACVEVLPNKSCYYYDKSKLQIMTISIILILRITSAILLLLAAKSYKTPDKPVVKFVLEDGNGV</sequence>
<evidence type="ECO:0000259" key="9">
    <source>
        <dbReference type="PROSITE" id="PS50850"/>
    </source>
</evidence>
<keyword evidence="7" id="KW-1015">Disulfide bond</keyword>
<feature type="transmembrane region" description="Helical" evidence="8">
    <location>
        <begin position="306"/>
        <end position="331"/>
    </location>
</feature>
<feature type="transmembrane region" description="Helical" evidence="8">
    <location>
        <begin position="376"/>
        <end position="393"/>
    </location>
</feature>
<dbReference type="EMBL" id="LWCA01000202">
    <property type="protein sequence ID" value="OAF69993.1"/>
    <property type="molecule type" value="Genomic_DNA"/>
</dbReference>
<evidence type="ECO:0000313" key="12">
    <source>
        <dbReference type="Proteomes" id="UP000078046"/>
    </source>
</evidence>
<feature type="domain" description="Kazal-like" evidence="10">
    <location>
        <begin position="414"/>
        <end position="473"/>
    </location>
</feature>
<keyword evidence="8" id="KW-0813">Transport</keyword>
<evidence type="ECO:0000256" key="7">
    <source>
        <dbReference type="ARBA" id="ARBA00023157"/>
    </source>
</evidence>
<dbReference type="AlphaFoldDB" id="A0A177B8M2"/>
<dbReference type="PANTHER" id="PTHR11388">
    <property type="entry name" value="ORGANIC ANION TRANSPORTER"/>
    <property type="match status" value="1"/>
</dbReference>
<gene>
    <name evidence="11" type="ORF">A3Q56_02264</name>
</gene>
<evidence type="ECO:0000256" key="8">
    <source>
        <dbReference type="RuleBase" id="RU362056"/>
    </source>
</evidence>
<evidence type="ECO:0000256" key="6">
    <source>
        <dbReference type="ARBA" id="ARBA00023136"/>
    </source>
</evidence>
<keyword evidence="5 8" id="KW-1133">Transmembrane helix</keyword>
<feature type="transmembrane region" description="Helical" evidence="8">
    <location>
        <begin position="239"/>
        <end position="265"/>
    </location>
</feature>
<keyword evidence="3" id="KW-1003">Cell membrane</keyword>
<dbReference type="InterPro" id="IPR020846">
    <property type="entry name" value="MFS_dom"/>
</dbReference>
<comment type="similarity">
    <text evidence="2 8">Belongs to the organo anion transporter (TC 2.A.60) family.</text>
</comment>
<feature type="transmembrane region" description="Helical" evidence="8">
    <location>
        <begin position="36"/>
        <end position="57"/>
    </location>
</feature>
<dbReference type="SUPFAM" id="SSF103473">
    <property type="entry name" value="MFS general substrate transporter"/>
    <property type="match status" value="1"/>
</dbReference>
<dbReference type="InterPro" id="IPR004156">
    <property type="entry name" value="OATP"/>
</dbReference>
<keyword evidence="4 8" id="KW-0812">Transmembrane</keyword>
<reference evidence="11 12" key="1">
    <citation type="submission" date="2016-04" db="EMBL/GenBank/DDBJ databases">
        <title>The genome of Intoshia linei affirms orthonectids as highly simplified spiralians.</title>
        <authorList>
            <person name="Mikhailov K.V."/>
            <person name="Slusarev G.S."/>
            <person name="Nikitin M.A."/>
            <person name="Logacheva M.D."/>
            <person name="Penin A."/>
            <person name="Aleoshin V."/>
            <person name="Panchin Y.V."/>
        </authorList>
    </citation>
    <scope>NUCLEOTIDE SEQUENCE [LARGE SCALE GENOMIC DNA]</scope>
    <source>
        <strain evidence="11">Intl2013</strain>
        <tissue evidence="11">Whole animal</tissue>
    </source>
</reference>
<keyword evidence="8" id="KW-0406">Ion transport</keyword>
<dbReference type="InterPro" id="IPR002350">
    <property type="entry name" value="Kazal_dom"/>
</dbReference>
<keyword evidence="12" id="KW-1185">Reference proteome</keyword>
<dbReference type="PROSITE" id="PS51465">
    <property type="entry name" value="KAZAL_2"/>
    <property type="match status" value="1"/>
</dbReference>
<organism evidence="11 12">
    <name type="scientific">Intoshia linei</name>
    <dbReference type="NCBI Taxonomy" id="1819745"/>
    <lineage>
        <taxon>Eukaryota</taxon>
        <taxon>Metazoa</taxon>
        <taxon>Spiralia</taxon>
        <taxon>Lophotrochozoa</taxon>
        <taxon>Mesozoa</taxon>
        <taxon>Orthonectida</taxon>
        <taxon>Rhopaluridae</taxon>
        <taxon>Intoshia</taxon>
    </lineage>
</organism>
<dbReference type="NCBIfam" id="TIGR00805">
    <property type="entry name" value="oat"/>
    <property type="match status" value="1"/>
</dbReference>
<dbReference type="GO" id="GO:0016323">
    <property type="term" value="C:basolateral plasma membrane"/>
    <property type="evidence" value="ECO:0007669"/>
    <property type="project" value="TreeGrafter"/>
</dbReference>
<evidence type="ECO:0000313" key="11">
    <source>
        <dbReference type="EMBL" id="OAF69993.1"/>
    </source>
</evidence>
<comment type="caution">
    <text evidence="11">The sequence shown here is derived from an EMBL/GenBank/DDBJ whole genome shotgun (WGS) entry which is preliminary data.</text>
</comment>
<dbReference type="PROSITE" id="PS50850">
    <property type="entry name" value="MFS"/>
    <property type="match status" value="1"/>
</dbReference>
<dbReference type="Pfam" id="PF03137">
    <property type="entry name" value="OATP"/>
    <property type="match status" value="1"/>
</dbReference>
<feature type="transmembrane region" description="Helical" evidence="8">
    <location>
        <begin position="105"/>
        <end position="125"/>
    </location>
</feature>
<dbReference type="OrthoDB" id="5062115at2759"/>
<dbReference type="GO" id="GO:0043252">
    <property type="term" value="P:sodium-independent organic anion transport"/>
    <property type="evidence" value="ECO:0007669"/>
    <property type="project" value="TreeGrafter"/>
</dbReference>
<dbReference type="GO" id="GO:0015347">
    <property type="term" value="F:sodium-independent organic anion transmembrane transporter activity"/>
    <property type="evidence" value="ECO:0007669"/>
    <property type="project" value="TreeGrafter"/>
</dbReference>
<evidence type="ECO:0000256" key="3">
    <source>
        <dbReference type="ARBA" id="ARBA00022475"/>
    </source>
</evidence>
<dbReference type="Gene3D" id="1.20.1250.20">
    <property type="entry name" value="MFS general substrate transporter like domains"/>
    <property type="match status" value="1"/>
</dbReference>
<dbReference type="PANTHER" id="PTHR11388:SF100">
    <property type="entry name" value="SOLUTE CARRIER ORGANIC ANION TRANSPORTER FAMILY MEMBER 4A1"/>
    <property type="match status" value="1"/>
</dbReference>
<feature type="transmembrane region" description="Helical" evidence="8">
    <location>
        <begin position="578"/>
        <end position="601"/>
    </location>
</feature>